<feature type="active site" description="Nucleophile" evidence="4">
    <location>
        <position position="273"/>
    </location>
</feature>
<keyword evidence="2 4" id="KW-0808">Transferase</keyword>
<dbReference type="Gene3D" id="3.20.20.105">
    <property type="entry name" value="Queuine tRNA-ribosyltransferase-like"/>
    <property type="match status" value="1"/>
</dbReference>
<keyword evidence="4" id="KW-0862">Zinc</keyword>
<dbReference type="GO" id="GO:0046872">
    <property type="term" value="F:metal ion binding"/>
    <property type="evidence" value="ECO:0007669"/>
    <property type="project" value="UniProtKB-KW"/>
</dbReference>
<dbReference type="InterPro" id="IPR036511">
    <property type="entry name" value="TGT-like_sf"/>
</dbReference>
<keyword evidence="4" id="KW-0479">Metal-binding</keyword>
<feature type="region of interest" description="RNA binding" evidence="4">
    <location>
        <begin position="254"/>
        <end position="260"/>
    </location>
</feature>
<feature type="binding site" evidence="4">
    <location>
        <position position="317"/>
    </location>
    <ligand>
        <name>Zn(2+)</name>
        <dbReference type="ChEBI" id="CHEBI:29105"/>
    </ligand>
</feature>
<organism evidence="6 7">
    <name type="scientific">Hallerella succinigenes</name>
    <dbReference type="NCBI Taxonomy" id="1896222"/>
    <lineage>
        <taxon>Bacteria</taxon>
        <taxon>Pseudomonadati</taxon>
        <taxon>Fibrobacterota</taxon>
        <taxon>Fibrobacteria</taxon>
        <taxon>Fibrobacterales</taxon>
        <taxon>Fibrobacteraceae</taxon>
        <taxon>Hallerella</taxon>
    </lineage>
</organism>
<dbReference type="InterPro" id="IPR002616">
    <property type="entry name" value="tRNA_ribo_trans-like"/>
</dbReference>
<evidence type="ECO:0000313" key="6">
    <source>
        <dbReference type="EMBL" id="PJJ42521.1"/>
    </source>
</evidence>
<dbReference type="InterPro" id="IPR004803">
    <property type="entry name" value="TGT"/>
</dbReference>
<dbReference type="NCBIfam" id="TIGR00430">
    <property type="entry name" value="Q_tRNA_tgt"/>
    <property type="match status" value="1"/>
</dbReference>
<keyword evidence="1 4" id="KW-0328">Glycosyltransferase</keyword>
<dbReference type="Proteomes" id="UP000231134">
    <property type="component" value="Unassembled WGS sequence"/>
</dbReference>
<dbReference type="EC" id="2.4.2.29" evidence="4"/>
<sequence length="380" mass="43110">MEKNRFELLKTSSKSKARLGKIYTGHGVITTPIFMPVGTQATVKGLTPRDLDEAKAEIILGNTYHLYLRPGTALIKDAGGLHKFMHWHGPMLTDSGGFQVWSLKDLRKIKKDGIEFRSNLDGSKHFFSPESVMKAQREIGADIIMALDECTPYPSTQQEALKSLNFTLDWTRRAKVWLEENAPLFGYDQSFFGIIQGGMHLDLRAKAIEEIKKVDPDGYALGGLSVGEPTELMYQIADYCTNYMPVEKPRYVMGVGTPWNLLELILRGVDMCDCVMPTRNARNGMLFTSEGVLHYKAGRYAKCLDKAPDPNCDCYTCRNFSRAYLRHLFHSGEILAMTLASIHNVHFYLKLMRDAKEHIANDTFEDWAHEQIIKLQRVCD</sequence>
<comment type="pathway">
    <text evidence="4">tRNA modification; tRNA-queuosine biosynthesis.</text>
</comment>
<accession>A0A2M9A9V4</accession>
<evidence type="ECO:0000259" key="5">
    <source>
        <dbReference type="Pfam" id="PF01702"/>
    </source>
</evidence>
<keyword evidence="7" id="KW-1185">Reference proteome</keyword>
<feature type="binding site" evidence="4">
    <location>
        <begin position="94"/>
        <end position="98"/>
    </location>
    <ligand>
        <name>substrate</name>
    </ligand>
</feature>
<dbReference type="PANTHER" id="PTHR46499">
    <property type="entry name" value="QUEUINE TRNA-RIBOSYLTRANSFERASE"/>
    <property type="match status" value="1"/>
</dbReference>
<dbReference type="EMBL" id="PGEX01000001">
    <property type="protein sequence ID" value="PJJ42521.1"/>
    <property type="molecule type" value="Genomic_DNA"/>
</dbReference>
<comment type="caution">
    <text evidence="6">The sequence shown here is derived from an EMBL/GenBank/DDBJ whole genome shotgun (WGS) entry which is preliminary data.</text>
</comment>
<keyword evidence="3 4" id="KW-0819">tRNA processing</keyword>
<proteinExistence type="inferred from homology"/>
<comment type="similarity">
    <text evidence="4">Belongs to the queuine tRNA-ribosyltransferase family.</text>
</comment>
<dbReference type="GO" id="GO:0008479">
    <property type="term" value="F:tRNA-guanosine(34) queuine transglycosylase activity"/>
    <property type="evidence" value="ECO:0007669"/>
    <property type="project" value="UniProtKB-UniRule"/>
</dbReference>
<feature type="binding site" evidence="4">
    <location>
        <position position="343"/>
    </location>
    <ligand>
        <name>Zn(2+)</name>
        <dbReference type="ChEBI" id="CHEBI:29105"/>
    </ligand>
</feature>
<feature type="binding site" evidence="4">
    <location>
        <position position="312"/>
    </location>
    <ligand>
        <name>Zn(2+)</name>
        <dbReference type="ChEBI" id="CHEBI:29105"/>
    </ligand>
</feature>
<protein>
    <recommendedName>
        <fullName evidence="4">Queuine tRNA-ribosyltransferase</fullName>
        <ecNumber evidence="4">2.4.2.29</ecNumber>
    </recommendedName>
    <alternativeName>
        <fullName evidence="4">Guanine insertion enzyme</fullName>
    </alternativeName>
    <alternativeName>
        <fullName evidence="4">tRNA-guanine transglycosylase</fullName>
    </alternativeName>
</protein>
<reference evidence="6 7" key="1">
    <citation type="submission" date="2017-11" db="EMBL/GenBank/DDBJ databases">
        <title>Animal gut microbial communities from fecal samples from Wisconsin, USA.</title>
        <authorList>
            <person name="Neumann A."/>
        </authorList>
    </citation>
    <scope>NUCLEOTIDE SEQUENCE [LARGE SCALE GENOMIC DNA]</scope>
    <source>
        <strain evidence="6 7">UWS3</strain>
    </source>
</reference>
<dbReference type="AlphaFoldDB" id="A0A2M9A9V4"/>
<comment type="cofactor">
    <cofactor evidence="4">
        <name>Zn(2+)</name>
        <dbReference type="ChEBI" id="CHEBI:29105"/>
    </cofactor>
    <text evidence="4">Binds 1 zinc ion per subunit.</text>
</comment>
<feature type="region of interest" description="RNA binding; important for wobble base 34 recognition" evidence="4">
    <location>
        <begin position="278"/>
        <end position="282"/>
    </location>
</feature>
<evidence type="ECO:0000313" key="7">
    <source>
        <dbReference type="Proteomes" id="UP000231134"/>
    </source>
</evidence>
<dbReference type="RefSeq" id="WP_100426378.1">
    <property type="nucleotide sequence ID" value="NZ_JAXFBG010000168.1"/>
</dbReference>
<keyword evidence="4" id="KW-0671">Queuosine biosynthesis</keyword>
<feature type="domain" description="tRNA-guanine(15) transglycosylase-like" evidence="5">
    <location>
        <begin position="15"/>
        <end position="372"/>
    </location>
</feature>
<dbReference type="SUPFAM" id="SSF51713">
    <property type="entry name" value="tRNA-guanine transglycosylase"/>
    <property type="match status" value="1"/>
</dbReference>
<evidence type="ECO:0000256" key="4">
    <source>
        <dbReference type="HAMAP-Rule" id="MF_00168"/>
    </source>
</evidence>
<name>A0A2M9A9V4_9BACT</name>
<dbReference type="NCBIfam" id="TIGR00449">
    <property type="entry name" value="tgt_general"/>
    <property type="match status" value="1"/>
</dbReference>
<dbReference type="UniPathway" id="UPA00392"/>
<dbReference type="PANTHER" id="PTHR46499:SF1">
    <property type="entry name" value="QUEUINE TRNA-RIBOSYLTRANSFERASE"/>
    <property type="match status" value="1"/>
</dbReference>
<feature type="active site" description="Proton acceptor" evidence="4">
    <location>
        <position position="94"/>
    </location>
</feature>
<gene>
    <name evidence="4" type="primary">tgt</name>
    <name evidence="6" type="ORF">BGX16_2553</name>
</gene>
<dbReference type="GO" id="GO:0005829">
    <property type="term" value="C:cytosol"/>
    <property type="evidence" value="ECO:0007669"/>
    <property type="project" value="TreeGrafter"/>
</dbReference>
<dbReference type="OrthoDB" id="9805417at2"/>
<feature type="binding site" evidence="4">
    <location>
        <position position="196"/>
    </location>
    <ligand>
        <name>substrate</name>
    </ligand>
</feature>
<dbReference type="HAMAP" id="MF_00168">
    <property type="entry name" value="Q_tRNA_Tgt"/>
    <property type="match status" value="1"/>
</dbReference>
<dbReference type="InterPro" id="IPR050076">
    <property type="entry name" value="ArchSynthase1/Queuine_TRR"/>
</dbReference>
<dbReference type="GO" id="GO:0008616">
    <property type="term" value="P:tRNA queuosine(34) biosynthetic process"/>
    <property type="evidence" value="ECO:0007669"/>
    <property type="project" value="UniProtKB-UniRule"/>
</dbReference>
<evidence type="ECO:0000256" key="2">
    <source>
        <dbReference type="ARBA" id="ARBA00022679"/>
    </source>
</evidence>
<comment type="subunit">
    <text evidence="4">Homodimer. Within each dimer, one monomer is responsible for RNA recognition and catalysis, while the other monomer binds to the replacement base PreQ1.</text>
</comment>
<feature type="binding site" evidence="4">
    <location>
        <position position="314"/>
    </location>
    <ligand>
        <name>Zn(2+)</name>
        <dbReference type="ChEBI" id="CHEBI:29105"/>
    </ligand>
</feature>
<feature type="binding site" evidence="4">
    <location>
        <position position="223"/>
    </location>
    <ligand>
        <name>substrate</name>
    </ligand>
</feature>
<comment type="catalytic activity">
    <reaction evidence="4">
        <text>7-aminomethyl-7-carbaguanine + guanosine(34) in tRNA = 7-aminomethyl-7-carbaguanosine(34) in tRNA + guanine</text>
        <dbReference type="Rhea" id="RHEA:24104"/>
        <dbReference type="Rhea" id="RHEA-COMP:10341"/>
        <dbReference type="Rhea" id="RHEA-COMP:10342"/>
        <dbReference type="ChEBI" id="CHEBI:16235"/>
        <dbReference type="ChEBI" id="CHEBI:58703"/>
        <dbReference type="ChEBI" id="CHEBI:74269"/>
        <dbReference type="ChEBI" id="CHEBI:82833"/>
        <dbReference type="EC" id="2.4.2.29"/>
    </reaction>
</comment>
<evidence type="ECO:0000256" key="1">
    <source>
        <dbReference type="ARBA" id="ARBA00022676"/>
    </source>
</evidence>
<comment type="function">
    <text evidence="4">Catalyzes the base-exchange of a guanine (G) residue with the queuine precursor 7-aminomethyl-7-deazaguanine (PreQ1) at position 34 (anticodon wobble position) in tRNAs with GU(N) anticodons (tRNA-Asp, -Asn, -His and -Tyr). Catalysis occurs through a double-displacement mechanism. The nucleophile active site attacks the C1' of nucleotide 34 to detach the guanine base from the RNA, forming a covalent enzyme-RNA intermediate. The proton acceptor active site deprotonates the incoming PreQ1, allowing a nucleophilic attack on the C1' of the ribose to form the product. After dissociation, two additional enzymatic reactions on the tRNA convert PreQ1 to queuine (Q), resulting in the hypermodified nucleoside queuosine (7-(((4,5-cis-dihydroxy-2-cyclopenten-1-yl)amino)methyl)-7-deazaguanosine).</text>
</comment>
<dbReference type="Pfam" id="PF01702">
    <property type="entry name" value="TGT"/>
    <property type="match status" value="1"/>
</dbReference>
<evidence type="ECO:0000256" key="3">
    <source>
        <dbReference type="ARBA" id="ARBA00022694"/>
    </source>
</evidence>
<feature type="binding site" evidence="4">
    <location>
        <position position="148"/>
    </location>
    <ligand>
        <name>substrate</name>
    </ligand>
</feature>